<dbReference type="SUPFAM" id="SSF46785">
    <property type="entry name" value="Winged helix' DNA-binding domain"/>
    <property type="match status" value="1"/>
</dbReference>
<dbReference type="Proteomes" id="UP000325395">
    <property type="component" value="Unassembled WGS sequence"/>
</dbReference>
<evidence type="ECO:0000313" key="5">
    <source>
        <dbReference type="EMBL" id="KAE8415613.1"/>
    </source>
</evidence>
<name>A0ABQ6WEV3_9EURO</name>
<feature type="domain" description="O-methyltransferase C-terminal" evidence="4">
    <location>
        <begin position="223"/>
        <end position="368"/>
    </location>
</feature>
<evidence type="ECO:0000259" key="4">
    <source>
        <dbReference type="Pfam" id="PF00891"/>
    </source>
</evidence>
<dbReference type="PIRSF" id="PIRSF005739">
    <property type="entry name" value="O-mtase"/>
    <property type="match status" value="1"/>
</dbReference>
<evidence type="ECO:0000313" key="6">
    <source>
        <dbReference type="Proteomes" id="UP000325395"/>
    </source>
</evidence>
<dbReference type="InterPro" id="IPR036390">
    <property type="entry name" value="WH_DNA-bd_sf"/>
</dbReference>
<keyword evidence="3" id="KW-0949">S-adenosyl-L-methionine</keyword>
<evidence type="ECO:0000256" key="3">
    <source>
        <dbReference type="ARBA" id="ARBA00022691"/>
    </source>
</evidence>
<proteinExistence type="predicted"/>
<dbReference type="Gene3D" id="3.40.50.150">
    <property type="entry name" value="Vaccinia Virus protein VP39"/>
    <property type="match status" value="1"/>
</dbReference>
<dbReference type="PANTHER" id="PTHR43712:SF1">
    <property type="entry name" value="HYPOTHETICAL O-METHYLTRANSFERASE (EUROFUNG)-RELATED"/>
    <property type="match status" value="1"/>
</dbReference>
<keyword evidence="6" id="KW-1185">Reference proteome</keyword>
<dbReference type="Pfam" id="PF00891">
    <property type="entry name" value="Methyltransf_2"/>
    <property type="match status" value="1"/>
</dbReference>
<dbReference type="InterPro" id="IPR016461">
    <property type="entry name" value="COMT-like"/>
</dbReference>
<dbReference type="SUPFAM" id="SSF53335">
    <property type="entry name" value="S-adenosyl-L-methionine-dependent methyltransferases"/>
    <property type="match status" value="1"/>
</dbReference>
<evidence type="ECO:0000256" key="2">
    <source>
        <dbReference type="ARBA" id="ARBA00022679"/>
    </source>
</evidence>
<reference evidence="5 6" key="1">
    <citation type="submission" date="2019-04" db="EMBL/GenBank/DDBJ databases">
        <authorList>
            <consortium name="DOE Joint Genome Institute"/>
            <person name="Mondo S."/>
            <person name="Kjaerbolling I."/>
            <person name="Vesth T."/>
            <person name="Frisvad J.C."/>
            <person name="Nybo J.L."/>
            <person name="Theobald S."/>
            <person name="Kildgaard S."/>
            <person name="Isbrandt T."/>
            <person name="Kuo A."/>
            <person name="Sato A."/>
            <person name="Lyhne E.K."/>
            <person name="Kogle M.E."/>
            <person name="Wiebenga A."/>
            <person name="Kun R.S."/>
            <person name="Lubbers R.J."/>
            <person name="Makela M.R."/>
            <person name="Barry K."/>
            <person name="Chovatia M."/>
            <person name="Clum A."/>
            <person name="Daum C."/>
            <person name="Haridas S."/>
            <person name="He G."/>
            <person name="LaButti K."/>
            <person name="Lipzen A."/>
            <person name="Riley R."/>
            <person name="Salamov A."/>
            <person name="Simmons B.A."/>
            <person name="Magnuson J.K."/>
            <person name="Henrissat B."/>
            <person name="Mortensen U.H."/>
            <person name="Larsen T.O."/>
            <person name="Devries R.P."/>
            <person name="Grigoriev I.V."/>
            <person name="Machida M."/>
            <person name="Baker S.E."/>
            <person name="Andersen M.R."/>
            <person name="Cantor M.N."/>
            <person name="Hua S.X."/>
        </authorList>
    </citation>
    <scope>NUCLEOTIDE SEQUENCE [LARGE SCALE GENOMIC DNA]</scope>
    <source>
        <strain evidence="5 6">CBS 117616</strain>
    </source>
</reference>
<evidence type="ECO:0000256" key="1">
    <source>
        <dbReference type="ARBA" id="ARBA00022603"/>
    </source>
</evidence>
<dbReference type="EMBL" id="ML735764">
    <property type="protein sequence ID" value="KAE8415613.1"/>
    <property type="molecule type" value="Genomic_DNA"/>
</dbReference>
<keyword evidence="1 5" id="KW-0489">Methyltransferase</keyword>
<dbReference type="InterPro" id="IPR001077">
    <property type="entry name" value="COMT_C"/>
</dbReference>
<dbReference type="GO" id="GO:0032259">
    <property type="term" value="P:methylation"/>
    <property type="evidence" value="ECO:0007669"/>
    <property type="project" value="UniProtKB-KW"/>
</dbReference>
<gene>
    <name evidence="5" type="ORF">BDV36DRAFT_310741</name>
</gene>
<protein>
    <submittedName>
        <fullName evidence="5">S-adenosyl-L-methionine-dependent methyltransferase</fullName>
    </submittedName>
</protein>
<dbReference type="InterPro" id="IPR029063">
    <property type="entry name" value="SAM-dependent_MTases_sf"/>
</dbReference>
<dbReference type="InterPro" id="IPR036388">
    <property type="entry name" value="WH-like_DNA-bd_sf"/>
</dbReference>
<sequence>MATPDIAILVQQIDAVLQTQPKLPDEERCQLREAGRRLSLAMEIPVDSIHRIAYAVVGLAQVGIDLRLFEMIRDSVSSHAELATKAKVDPVLMRRLLRYYQSVGMISQLDTDTFVANNVTNALASDMGRSGIYMQADVLGSSMLAFPQFLRSTNYRNPSNPNETAFHLGMQTDQDLFKWLESHPNYSVNFNTWMSTQRETKPIFLDVLAFPSETGPSDESTVLFVDIGGSRGHQSIALRQRYPDLLGRVIVQDIPHVVAEVTANPLPGFESIEIMEHNMFTPQPLKSARAYYFRSVFHDWLDDKCREILENLKVGMTGESLLLLDEMVVSERDAPWRATLADMTMAVALSAMERTEAEWRVLLDAAGLRMVKVLKYRAELEDCVMVCAFEVEYLLSEIPDTK</sequence>
<organism evidence="5 6">
    <name type="scientific">Aspergillus pseudocaelatus</name>
    <dbReference type="NCBI Taxonomy" id="1825620"/>
    <lineage>
        <taxon>Eukaryota</taxon>
        <taxon>Fungi</taxon>
        <taxon>Dikarya</taxon>
        <taxon>Ascomycota</taxon>
        <taxon>Pezizomycotina</taxon>
        <taxon>Eurotiomycetes</taxon>
        <taxon>Eurotiomycetidae</taxon>
        <taxon>Eurotiales</taxon>
        <taxon>Aspergillaceae</taxon>
        <taxon>Aspergillus</taxon>
        <taxon>Aspergillus subgen. Circumdati</taxon>
    </lineage>
</organism>
<keyword evidence="2" id="KW-0808">Transferase</keyword>
<accession>A0ABQ6WEV3</accession>
<dbReference type="Gene3D" id="1.10.10.10">
    <property type="entry name" value="Winged helix-like DNA-binding domain superfamily/Winged helix DNA-binding domain"/>
    <property type="match status" value="1"/>
</dbReference>
<dbReference type="GO" id="GO:0008168">
    <property type="term" value="F:methyltransferase activity"/>
    <property type="evidence" value="ECO:0007669"/>
    <property type="project" value="UniProtKB-KW"/>
</dbReference>
<dbReference type="PROSITE" id="PS51683">
    <property type="entry name" value="SAM_OMT_II"/>
    <property type="match status" value="1"/>
</dbReference>
<dbReference type="PANTHER" id="PTHR43712">
    <property type="entry name" value="PUTATIVE (AFU_ORTHOLOGUE AFUA_4G14580)-RELATED"/>
    <property type="match status" value="1"/>
</dbReference>